<dbReference type="PANTHER" id="PTHR32494:SF19">
    <property type="entry name" value="ALLANTOATE DEIMINASE-RELATED"/>
    <property type="match status" value="1"/>
</dbReference>
<accession>A0ABU0J4T0</accession>
<keyword evidence="8" id="KW-1185">Reference proteome</keyword>
<dbReference type="PANTHER" id="PTHR32494">
    <property type="entry name" value="ALLANTOATE DEIMINASE-RELATED"/>
    <property type="match status" value="1"/>
</dbReference>
<gene>
    <name evidence="7" type="ORF">QO011_002283</name>
</gene>
<evidence type="ECO:0000256" key="6">
    <source>
        <dbReference type="ARBA" id="ARBA00023211"/>
    </source>
</evidence>
<dbReference type="Pfam" id="PF01546">
    <property type="entry name" value="Peptidase_M20"/>
    <property type="match status" value="1"/>
</dbReference>
<evidence type="ECO:0000256" key="5">
    <source>
        <dbReference type="ARBA" id="ARBA00022801"/>
    </source>
</evidence>
<keyword evidence="6" id="KW-0464">Manganese</keyword>
<dbReference type="InterPro" id="IPR036264">
    <property type="entry name" value="Bact_exopeptidase_dim_dom"/>
</dbReference>
<dbReference type="EMBL" id="JAUSVX010000003">
    <property type="protein sequence ID" value="MDQ0469272.1"/>
    <property type="molecule type" value="Genomic_DNA"/>
</dbReference>
<comment type="cofactor">
    <cofactor evidence="1">
        <name>Mn(2+)</name>
        <dbReference type="ChEBI" id="CHEBI:29035"/>
    </cofactor>
</comment>
<sequence length="422" mass="43157">MTAGPILDIEALGRRAEAMIRALAAISAEEGRITRLYLTPEHRRAADLVASWMQAAGLVVSEDALGTVRGRLPAEAERQGANGARRLLLGSHIDTVIDAGAYDGNLGVVAGILAAEHIARSRGAMPFGIDVLAFGDEEGSRFPATLLCSGAVAGHFDPGALAVESVDGITLEAALRAYGGDPGAIAQAACDPAEAAAYVEVHIEQGPVLEAEGEALGVVTAIAGQTRLSVTVVGEAGHAGTVPMALRRDALAASAEIMGLVEAIGRDNAADFTVATVGKLTLSPGASNVIPARVVFTVDLRSQTDTVREAALTRLRDGVEAIAARRRVTAWMERVHEVGATACDAGLQAGLGAAIEAGGGRALRLASGAGHDGQAMGRLCPIAMLFVRCRGGVSHNPAEFVSTADMGRAVAALIRFVEGFGG</sequence>
<dbReference type="GO" id="GO:0047652">
    <property type="term" value="F:allantoate deiminase activity"/>
    <property type="evidence" value="ECO:0007669"/>
    <property type="project" value="UniProtKB-EC"/>
</dbReference>
<evidence type="ECO:0000313" key="8">
    <source>
        <dbReference type="Proteomes" id="UP001242480"/>
    </source>
</evidence>
<protein>
    <submittedName>
        <fullName evidence="7">Allantoate deiminase</fullName>
        <ecNumber evidence="7">3.5.3.9</ecNumber>
    </submittedName>
</protein>
<dbReference type="InterPro" id="IPR010158">
    <property type="entry name" value="Amidase_Cbmase"/>
</dbReference>
<keyword evidence="4" id="KW-0479">Metal-binding</keyword>
<evidence type="ECO:0000256" key="4">
    <source>
        <dbReference type="ARBA" id="ARBA00022723"/>
    </source>
</evidence>
<evidence type="ECO:0000256" key="3">
    <source>
        <dbReference type="ARBA" id="ARBA00011738"/>
    </source>
</evidence>
<keyword evidence="5 7" id="KW-0378">Hydrolase</keyword>
<proteinExistence type="inferred from homology"/>
<dbReference type="NCBIfam" id="NF006775">
    <property type="entry name" value="PRK09290.2-5"/>
    <property type="match status" value="1"/>
</dbReference>
<dbReference type="InterPro" id="IPR002933">
    <property type="entry name" value="Peptidase_M20"/>
</dbReference>
<organism evidence="7 8">
    <name type="scientific">Labrys wisconsinensis</name>
    <dbReference type="NCBI Taxonomy" id="425677"/>
    <lineage>
        <taxon>Bacteria</taxon>
        <taxon>Pseudomonadati</taxon>
        <taxon>Pseudomonadota</taxon>
        <taxon>Alphaproteobacteria</taxon>
        <taxon>Hyphomicrobiales</taxon>
        <taxon>Xanthobacteraceae</taxon>
        <taxon>Labrys</taxon>
    </lineage>
</organism>
<name>A0ABU0J4T0_9HYPH</name>
<dbReference type="SUPFAM" id="SSF55031">
    <property type="entry name" value="Bacterial exopeptidase dimerisation domain"/>
    <property type="match status" value="1"/>
</dbReference>
<evidence type="ECO:0000313" key="7">
    <source>
        <dbReference type="EMBL" id="MDQ0469272.1"/>
    </source>
</evidence>
<reference evidence="7 8" key="1">
    <citation type="submission" date="2023-07" db="EMBL/GenBank/DDBJ databases">
        <title>Genomic Encyclopedia of Type Strains, Phase IV (KMG-IV): sequencing the most valuable type-strain genomes for metagenomic binning, comparative biology and taxonomic classification.</title>
        <authorList>
            <person name="Goeker M."/>
        </authorList>
    </citation>
    <scope>NUCLEOTIDE SEQUENCE [LARGE SCALE GENOMIC DNA]</scope>
    <source>
        <strain evidence="7 8">DSM 19619</strain>
    </source>
</reference>
<dbReference type="Gene3D" id="3.30.70.360">
    <property type="match status" value="1"/>
</dbReference>
<dbReference type="Gene3D" id="3.40.630.10">
    <property type="entry name" value="Zn peptidases"/>
    <property type="match status" value="1"/>
</dbReference>
<dbReference type="RefSeq" id="WP_307271753.1">
    <property type="nucleotide sequence ID" value="NZ_JAUSVX010000003.1"/>
</dbReference>
<dbReference type="EC" id="3.5.3.9" evidence="7"/>
<evidence type="ECO:0000256" key="1">
    <source>
        <dbReference type="ARBA" id="ARBA00001936"/>
    </source>
</evidence>
<comment type="subunit">
    <text evidence="3">Homodimer.</text>
</comment>
<comment type="similarity">
    <text evidence="2">Belongs to the peptidase M20 family.</text>
</comment>
<dbReference type="PIRSF" id="PIRSF001235">
    <property type="entry name" value="Amidase_carbamoylase"/>
    <property type="match status" value="1"/>
</dbReference>
<evidence type="ECO:0000256" key="2">
    <source>
        <dbReference type="ARBA" id="ARBA00006153"/>
    </source>
</evidence>
<dbReference type="CDD" id="cd03884">
    <property type="entry name" value="M20_bAS"/>
    <property type="match status" value="1"/>
</dbReference>
<dbReference type="NCBIfam" id="TIGR01879">
    <property type="entry name" value="hydantase"/>
    <property type="match status" value="1"/>
</dbReference>
<dbReference type="Proteomes" id="UP001242480">
    <property type="component" value="Unassembled WGS sequence"/>
</dbReference>
<dbReference type="SUPFAM" id="SSF53187">
    <property type="entry name" value="Zn-dependent exopeptidases"/>
    <property type="match status" value="1"/>
</dbReference>
<comment type="caution">
    <text evidence="7">The sequence shown here is derived from an EMBL/GenBank/DDBJ whole genome shotgun (WGS) entry which is preliminary data.</text>
</comment>